<dbReference type="InterPro" id="IPR036322">
    <property type="entry name" value="WD40_repeat_dom_sf"/>
</dbReference>
<dbReference type="SMART" id="SM00256">
    <property type="entry name" value="FBOX"/>
    <property type="match status" value="1"/>
</dbReference>
<proteinExistence type="predicted"/>
<name>A0A8H6SWI8_MYCCL</name>
<dbReference type="InterPro" id="IPR001810">
    <property type="entry name" value="F-box_dom"/>
</dbReference>
<comment type="caution">
    <text evidence="4">The sequence shown here is derived from an EMBL/GenBank/DDBJ whole genome shotgun (WGS) entry which is preliminary data.</text>
</comment>
<keyword evidence="1" id="KW-0853">WD repeat</keyword>
<feature type="region of interest" description="Disordered" evidence="2">
    <location>
        <begin position="883"/>
        <end position="1012"/>
    </location>
</feature>
<dbReference type="Gene3D" id="2.130.10.10">
    <property type="entry name" value="YVTN repeat-like/Quinoprotein amine dehydrogenase"/>
    <property type="match status" value="1"/>
</dbReference>
<feature type="compositionally biased region" description="Polar residues" evidence="2">
    <location>
        <begin position="916"/>
        <end position="925"/>
    </location>
</feature>
<feature type="compositionally biased region" description="Low complexity" evidence="2">
    <location>
        <begin position="954"/>
        <end position="963"/>
    </location>
</feature>
<dbReference type="SUPFAM" id="SSF50978">
    <property type="entry name" value="WD40 repeat-like"/>
    <property type="match status" value="1"/>
</dbReference>
<dbReference type="SMART" id="SM00320">
    <property type="entry name" value="WD40"/>
    <property type="match status" value="3"/>
</dbReference>
<dbReference type="InterPro" id="IPR015943">
    <property type="entry name" value="WD40/YVTN_repeat-like_dom_sf"/>
</dbReference>
<sequence length="1023" mass="110831">MESRPEESYHPLFSPDDCDDTVVHLTLRSNDIPGILFLVPRFVLRKTSGYFSATLGGHGSDFPIPIDEPASLLALALCILCGIAPSREGYDLKQMANIEALFALSQRWDAPALASHARDALTSLTACDPIAMYALATRAGWDALAQTAAQRTLTLSIFNFDVEAIQAQLQRVSAPALLRLFALHRRRRDLLDRMLRRCLSSGDLAQGVNKSLDPDLVSGRCSQCGEVSGAANALWGEYCTRLPRFMLIKKHTNPQKRNSTNNSPEPALSAQHGILQLATENFPRGIQSLPTESLTHVAAHLDPKSLLAVAQLNKTWNSLVNNDHTWHRAFVCQYLGVGPETDLQGAKYILLRRSTGSWRQEFILYYSYRRRWERSRNATTTHIPLHSAISGMHMMPSHGLIASSLRYGIVSRSLPFTGRVLRGFLDASGSGTGLGIGNPNTEFTPNVSACALSSDGGTAKIAWGFRNGEVAFTSANKAMDAGSRRSAAQFIRCSVQDVHEGSVSEVIWDGNWVFSAGGDGKIKLWDPKRARCIWTSGGPFVLDECVKVAAAINQGLVACAKRSGDLTLWTGVSEDMLVPPKSYTVKIPADNPAVSHLSIDNRGALLVACEDSIFFYRVDINRTTGVAEWSKFGDAALGAVTTVAPFFTSKLGETNLVIVGTQLGCIAIYDWYDTAKTLPTRKFEAYEDGAAVTALAWNGLTLVTGSARGTTSVFDALTLEHLRSFDSPIPHRRAVPAFAGGPPVEDPAVRQILLGAERDVLFVAVGDRVMAWRAGPVPKGGYRAPRHSSGKKKEVSSKVYQHIEMRQAIAESKHLLDDQSRRVKRAYGREREQLAQLDSLGLDEVEAVEYVLMLSREEAIARQRHQPVDDGVFEGDFDLEMARSTSSASSASSSPPTTTGANLIGRSGRSIPITPSPSGSNSKIQVSPPLRHEPQEALFSPPPSRSLPTGGVFPPVSSSVSPPRAIAGASAWSTPLKRSPASSPGTSVPQASSSSSNIKPKPKDDEMDEDLQLAIALSLSQMK</sequence>
<evidence type="ECO:0000256" key="1">
    <source>
        <dbReference type="PROSITE-ProRule" id="PRU00221"/>
    </source>
</evidence>
<feature type="repeat" description="WD" evidence="1">
    <location>
        <begin position="496"/>
        <end position="535"/>
    </location>
</feature>
<feature type="compositionally biased region" description="Low complexity" evidence="2">
    <location>
        <begin position="884"/>
        <end position="899"/>
    </location>
</feature>
<dbReference type="InterPro" id="IPR001680">
    <property type="entry name" value="WD40_rpt"/>
</dbReference>
<protein>
    <recommendedName>
        <fullName evidence="3">F-box domain-containing protein</fullName>
    </recommendedName>
</protein>
<feature type="compositionally biased region" description="Polar residues" evidence="2">
    <location>
        <begin position="980"/>
        <end position="991"/>
    </location>
</feature>
<dbReference type="PROSITE" id="PS50082">
    <property type="entry name" value="WD_REPEATS_2"/>
    <property type="match status" value="1"/>
</dbReference>
<dbReference type="Gene3D" id="1.20.1280.50">
    <property type="match status" value="1"/>
</dbReference>
<gene>
    <name evidence="4" type="ORF">HMN09_00752600</name>
</gene>
<dbReference type="OrthoDB" id="429520at2759"/>
<dbReference type="AlphaFoldDB" id="A0A8H6SWI8"/>
<evidence type="ECO:0000259" key="3">
    <source>
        <dbReference type="PROSITE" id="PS50181"/>
    </source>
</evidence>
<dbReference type="PROSITE" id="PS50330">
    <property type="entry name" value="UIM"/>
    <property type="match status" value="1"/>
</dbReference>
<dbReference type="SUPFAM" id="SSF81383">
    <property type="entry name" value="F-box domain"/>
    <property type="match status" value="1"/>
</dbReference>
<accession>A0A8H6SWI8</accession>
<feature type="domain" description="F-box" evidence="3">
    <location>
        <begin position="283"/>
        <end position="329"/>
    </location>
</feature>
<dbReference type="EMBL" id="JACAZE010000009">
    <property type="protein sequence ID" value="KAF7305981.1"/>
    <property type="molecule type" value="Genomic_DNA"/>
</dbReference>
<dbReference type="InterPro" id="IPR036047">
    <property type="entry name" value="F-box-like_dom_sf"/>
</dbReference>
<reference evidence="4" key="1">
    <citation type="submission" date="2020-05" db="EMBL/GenBank/DDBJ databases">
        <title>Mycena genomes resolve the evolution of fungal bioluminescence.</title>
        <authorList>
            <person name="Tsai I.J."/>
        </authorList>
    </citation>
    <scope>NUCLEOTIDE SEQUENCE</scope>
    <source>
        <strain evidence="4">110903Hualien_Pintung</strain>
    </source>
</reference>
<organism evidence="4 5">
    <name type="scientific">Mycena chlorophos</name>
    <name type="common">Agaric fungus</name>
    <name type="synonym">Agaricus chlorophos</name>
    <dbReference type="NCBI Taxonomy" id="658473"/>
    <lineage>
        <taxon>Eukaryota</taxon>
        <taxon>Fungi</taxon>
        <taxon>Dikarya</taxon>
        <taxon>Basidiomycota</taxon>
        <taxon>Agaricomycotina</taxon>
        <taxon>Agaricomycetes</taxon>
        <taxon>Agaricomycetidae</taxon>
        <taxon>Agaricales</taxon>
        <taxon>Marasmiineae</taxon>
        <taxon>Mycenaceae</taxon>
        <taxon>Mycena</taxon>
    </lineage>
</organism>
<dbReference type="PROSITE" id="PS50181">
    <property type="entry name" value="FBOX"/>
    <property type="match status" value="1"/>
</dbReference>
<dbReference type="PANTHER" id="PTHR19855:SF11">
    <property type="entry name" value="RIBOSOME BIOGENESIS PROTEIN WDR12"/>
    <property type="match status" value="1"/>
</dbReference>
<dbReference type="PANTHER" id="PTHR19855">
    <property type="entry name" value="WD40 REPEAT PROTEIN 12, 37"/>
    <property type="match status" value="1"/>
</dbReference>
<evidence type="ECO:0000313" key="5">
    <source>
        <dbReference type="Proteomes" id="UP000613580"/>
    </source>
</evidence>
<keyword evidence="5" id="KW-1185">Reference proteome</keyword>
<dbReference type="InterPro" id="IPR003903">
    <property type="entry name" value="UIM_dom"/>
</dbReference>
<dbReference type="Proteomes" id="UP000613580">
    <property type="component" value="Unassembled WGS sequence"/>
</dbReference>
<dbReference type="Pfam" id="PF12937">
    <property type="entry name" value="F-box-like"/>
    <property type="match status" value="1"/>
</dbReference>
<evidence type="ECO:0000256" key="2">
    <source>
        <dbReference type="SAM" id="MobiDB-lite"/>
    </source>
</evidence>
<evidence type="ECO:0000313" key="4">
    <source>
        <dbReference type="EMBL" id="KAF7305981.1"/>
    </source>
</evidence>